<sequence length="113" mass="13143">MLYQFLAYEYAIKIIQMGKAFVDDTDQETMKEERTAMKHSKCRKLSVEENLKRFEEMRQATELGLKCCLRIGQPTSPESTFATKDYCSTAADRERITPSVTQRKHVGHMSRQD</sequence>
<dbReference type="PANTHER" id="PTHR43097">
    <property type="entry name" value="GLUTAMINE-TRNA LIGASE"/>
    <property type="match status" value="1"/>
</dbReference>
<dbReference type="GO" id="GO:0006424">
    <property type="term" value="P:glutamyl-tRNA aminoacylation"/>
    <property type="evidence" value="ECO:0007669"/>
    <property type="project" value="TreeGrafter"/>
</dbReference>
<dbReference type="InterPro" id="IPR050132">
    <property type="entry name" value="Gln/Glu-tRNA_Ligase"/>
</dbReference>
<dbReference type="Pfam" id="PF00749">
    <property type="entry name" value="tRNA-synt_1c"/>
    <property type="match status" value="1"/>
</dbReference>
<dbReference type="AlphaFoldDB" id="A0A507D6V5"/>
<feature type="region of interest" description="Disordered" evidence="7">
    <location>
        <begin position="93"/>
        <end position="113"/>
    </location>
</feature>
<evidence type="ECO:0000259" key="8">
    <source>
        <dbReference type="Pfam" id="PF00749"/>
    </source>
</evidence>
<dbReference type="OrthoDB" id="10250478at2759"/>
<comment type="caution">
    <text evidence="9">The sequence shown here is derived from an EMBL/GenBank/DDBJ whole genome shotgun (WGS) entry which is preliminary data.</text>
</comment>
<dbReference type="GO" id="GO:0017102">
    <property type="term" value="C:methionyl glutamyl tRNA synthetase complex"/>
    <property type="evidence" value="ECO:0007669"/>
    <property type="project" value="TreeGrafter"/>
</dbReference>
<reference evidence="9 10" key="1">
    <citation type="journal article" date="2019" name="Sci. Rep.">
        <title>Comparative genomics of chytrid fungi reveal insights into the obligate biotrophic and pathogenic lifestyle of Synchytrium endobioticum.</title>
        <authorList>
            <person name="van de Vossenberg B.T.L.H."/>
            <person name="Warris S."/>
            <person name="Nguyen H.D.T."/>
            <person name="van Gent-Pelzer M.P.E."/>
            <person name="Joly D.L."/>
            <person name="van de Geest H.C."/>
            <person name="Bonants P.J.M."/>
            <person name="Smith D.S."/>
            <person name="Levesque C.A."/>
            <person name="van der Lee T.A.J."/>
        </authorList>
    </citation>
    <scope>NUCLEOTIDE SEQUENCE [LARGE SCALE GENOMIC DNA]</scope>
    <source>
        <strain evidence="9 10">LEV6574</strain>
    </source>
</reference>
<keyword evidence="4 6" id="KW-0648">Protein biosynthesis</keyword>
<evidence type="ECO:0000313" key="10">
    <source>
        <dbReference type="Proteomes" id="UP000320475"/>
    </source>
</evidence>
<proteinExistence type="inferred from homology"/>
<evidence type="ECO:0000256" key="1">
    <source>
        <dbReference type="ARBA" id="ARBA00022598"/>
    </source>
</evidence>
<keyword evidence="1 6" id="KW-0436">Ligase</keyword>
<comment type="similarity">
    <text evidence="6">Belongs to the class-I aminoacyl-tRNA synthetase family.</text>
</comment>
<evidence type="ECO:0000313" key="9">
    <source>
        <dbReference type="EMBL" id="TPX47223.1"/>
    </source>
</evidence>
<keyword evidence="3 6" id="KW-0067">ATP-binding</keyword>
<evidence type="ECO:0000256" key="4">
    <source>
        <dbReference type="ARBA" id="ARBA00022917"/>
    </source>
</evidence>
<dbReference type="Proteomes" id="UP000320475">
    <property type="component" value="Unassembled WGS sequence"/>
</dbReference>
<dbReference type="InterPro" id="IPR020058">
    <property type="entry name" value="Glu/Gln-tRNA-synth_Ib_cat-dom"/>
</dbReference>
<evidence type="ECO:0000256" key="6">
    <source>
        <dbReference type="RuleBase" id="RU363037"/>
    </source>
</evidence>
<accession>A0A507D6V5</accession>
<dbReference type="VEuPathDB" id="FungiDB:SeMB42_g05383"/>
<evidence type="ECO:0000256" key="3">
    <source>
        <dbReference type="ARBA" id="ARBA00022840"/>
    </source>
</evidence>
<protein>
    <recommendedName>
        <fullName evidence="8">Glutamyl/glutaminyl-tRNA synthetase class Ib catalytic domain-containing protein</fullName>
    </recommendedName>
</protein>
<dbReference type="GO" id="GO:0005829">
    <property type="term" value="C:cytosol"/>
    <property type="evidence" value="ECO:0007669"/>
    <property type="project" value="TreeGrafter"/>
</dbReference>
<feature type="domain" description="Glutamyl/glutaminyl-tRNA synthetase class Ib catalytic" evidence="8">
    <location>
        <begin position="8"/>
        <end position="82"/>
    </location>
</feature>
<feature type="compositionally biased region" description="Basic residues" evidence="7">
    <location>
        <begin position="102"/>
        <end position="113"/>
    </location>
</feature>
<evidence type="ECO:0000256" key="2">
    <source>
        <dbReference type="ARBA" id="ARBA00022741"/>
    </source>
</evidence>
<evidence type="ECO:0000256" key="5">
    <source>
        <dbReference type="ARBA" id="ARBA00023146"/>
    </source>
</evidence>
<dbReference type="Gene3D" id="3.90.800.10">
    <property type="entry name" value="Glutamyl-tRNA Synthetase, Domain 3"/>
    <property type="match status" value="1"/>
</dbReference>
<evidence type="ECO:0000256" key="7">
    <source>
        <dbReference type="SAM" id="MobiDB-lite"/>
    </source>
</evidence>
<dbReference type="SUPFAM" id="SSF52374">
    <property type="entry name" value="Nucleotidylyl transferase"/>
    <property type="match status" value="1"/>
</dbReference>
<organism evidence="9 10">
    <name type="scientific">Synchytrium endobioticum</name>
    <dbReference type="NCBI Taxonomy" id="286115"/>
    <lineage>
        <taxon>Eukaryota</taxon>
        <taxon>Fungi</taxon>
        <taxon>Fungi incertae sedis</taxon>
        <taxon>Chytridiomycota</taxon>
        <taxon>Chytridiomycota incertae sedis</taxon>
        <taxon>Chytridiomycetes</taxon>
        <taxon>Synchytriales</taxon>
        <taxon>Synchytriaceae</taxon>
        <taxon>Synchytrium</taxon>
    </lineage>
</organism>
<name>A0A507D6V5_9FUNG</name>
<gene>
    <name evidence="9" type="ORF">SeLEV6574_g02784</name>
</gene>
<dbReference type="GO" id="GO:0005524">
    <property type="term" value="F:ATP binding"/>
    <property type="evidence" value="ECO:0007669"/>
    <property type="project" value="UniProtKB-KW"/>
</dbReference>
<keyword evidence="5 6" id="KW-0030">Aminoacyl-tRNA synthetase</keyword>
<dbReference type="EMBL" id="QEAM01000082">
    <property type="protein sequence ID" value="TPX47223.1"/>
    <property type="molecule type" value="Genomic_DNA"/>
</dbReference>
<keyword evidence="2 6" id="KW-0547">Nucleotide-binding</keyword>
<dbReference type="GO" id="GO:0004818">
    <property type="term" value="F:glutamate-tRNA ligase activity"/>
    <property type="evidence" value="ECO:0007669"/>
    <property type="project" value="TreeGrafter"/>
</dbReference>
<dbReference type="PANTHER" id="PTHR43097:SF5">
    <property type="entry name" value="GLUTAMATE--TRNA LIGASE"/>
    <property type="match status" value="1"/>
</dbReference>